<organism evidence="1 2">
    <name type="scientific">Daucus carota subsp. sativus</name>
    <name type="common">Carrot</name>
    <dbReference type="NCBI Taxonomy" id="79200"/>
    <lineage>
        <taxon>Eukaryota</taxon>
        <taxon>Viridiplantae</taxon>
        <taxon>Streptophyta</taxon>
        <taxon>Embryophyta</taxon>
        <taxon>Tracheophyta</taxon>
        <taxon>Spermatophyta</taxon>
        <taxon>Magnoliopsida</taxon>
        <taxon>eudicotyledons</taxon>
        <taxon>Gunneridae</taxon>
        <taxon>Pentapetalae</taxon>
        <taxon>asterids</taxon>
        <taxon>campanulids</taxon>
        <taxon>Apiales</taxon>
        <taxon>Apiaceae</taxon>
        <taxon>Apioideae</taxon>
        <taxon>Scandiceae</taxon>
        <taxon>Daucinae</taxon>
        <taxon>Daucus</taxon>
        <taxon>Daucus sect. Daucus</taxon>
    </lineage>
</organism>
<accession>A0AAF0WF48</accession>
<keyword evidence="2" id="KW-1185">Reference proteome</keyword>
<dbReference type="EMBL" id="CP093344">
    <property type="protein sequence ID" value="WOG87611.1"/>
    <property type="molecule type" value="Genomic_DNA"/>
</dbReference>
<dbReference type="AlphaFoldDB" id="A0AAF0WF48"/>
<protein>
    <submittedName>
        <fullName evidence="1">Uncharacterized protein</fullName>
    </submittedName>
</protein>
<reference evidence="1" key="1">
    <citation type="journal article" date="2016" name="Nat. Genet.">
        <title>A high-quality carrot genome assembly provides new insights into carotenoid accumulation and asterid genome evolution.</title>
        <authorList>
            <person name="Iorizzo M."/>
            <person name="Ellison S."/>
            <person name="Senalik D."/>
            <person name="Zeng P."/>
            <person name="Satapoomin P."/>
            <person name="Huang J."/>
            <person name="Bowman M."/>
            <person name="Iovene M."/>
            <person name="Sanseverino W."/>
            <person name="Cavagnaro P."/>
            <person name="Yildiz M."/>
            <person name="Macko-Podgorni A."/>
            <person name="Moranska E."/>
            <person name="Grzebelus E."/>
            <person name="Grzebelus D."/>
            <person name="Ashrafi H."/>
            <person name="Zheng Z."/>
            <person name="Cheng S."/>
            <person name="Spooner D."/>
            <person name="Van Deynze A."/>
            <person name="Simon P."/>
        </authorList>
    </citation>
    <scope>NUCLEOTIDE SEQUENCE</scope>
    <source>
        <tissue evidence="1">Leaf</tissue>
    </source>
</reference>
<evidence type="ECO:0000313" key="1">
    <source>
        <dbReference type="EMBL" id="WOG87611.1"/>
    </source>
</evidence>
<sequence>MNCLILICNLYKQTVLKEQYLVFTDILLACECVYLHICIIRNKIVHQSAK</sequence>
<proteinExistence type="predicted"/>
<gene>
    <name evidence="1" type="ORF">DCAR_0206841</name>
</gene>
<dbReference type="Proteomes" id="UP000077755">
    <property type="component" value="Chromosome 2"/>
</dbReference>
<name>A0AAF0WF48_DAUCS</name>
<reference evidence="1" key="2">
    <citation type="submission" date="2022-03" db="EMBL/GenBank/DDBJ databases">
        <title>Draft title - Genomic analysis of global carrot germplasm unveils the trajectory of domestication and the origin of high carotenoid orange carrot.</title>
        <authorList>
            <person name="Iorizzo M."/>
            <person name="Ellison S."/>
            <person name="Senalik D."/>
            <person name="Macko-Podgorni A."/>
            <person name="Grzebelus D."/>
            <person name="Bostan H."/>
            <person name="Rolling W."/>
            <person name="Curaba J."/>
            <person name="Simon P."/>
        </authorList>
    </citation>
    <scope>NUCLEOTIDE SEQUENCE</scope>
    <source>
        <tissue evidence="1">Leaf</tissue>
    </source>
</reference>
<evidence type="ECO:0000313" key="2">
    <source>
        <dbReference type="Proteomes" id="UP000077755"/>
    </source>
</evidence>